<evidence type="ECO:0000313" key="3">
    <source>
        <dbReference type="Proteomes" id="UP000308199"/>
    </source>
</evidence>
<dbReference type="OrthoDB" id="10258327at2759"/>
<sequence>MPSQPPSGMSSFQASLSTMATPNAADAQLRAALNSLQNAAAQGQYAKTPRQVPVSTTGMFEAKNWTAATFEAKQWAGAATTPTPTKTAPRQRNRATRGTPGTSTPAPIPNYAQNNAYVQQAQMASRPSASTIPPSTLPVAPAVKARDGGGVVNYAEPDSGDELEREPDAGERDRDSEDSDFAASGGTRSAIRATRSRATGANGFYQYSFSGSPAPQASYGKQELDQSYLGLVPPSKYVTTKRAEPTRHEYPPPDALETQALKSAALVPIRVEFETDAHRIRDCFIWDLHDDLIKPEAFARIFCADLDLPVIPWAETVANQIRAQLEEYEGIASMDLGSGVDGYVETTEDESMDVEVPECRVILSIDVQIATYHLMDHIEWDLLSPLTPEAFAQRLCADIGLTGEAAPLIAHALLEEILKHKKDAIEWGVIGGDTVSARDVMDESPADRDKREKGVMKDKTGLGLGPGSWGRAPRDGLGRGPRALKSVWRDWNDSEEYATRFEVLSAEEVERREVERERASRYALAEGDIKIPVQFDAATKMMACFSFCLHLACDLAFFL</sequence>
<dbReference type="EMBL" id="SGPK01000533">
    <property type="protein sequence ID" value="THH02937.1"/>
    <property type="molecule type" value="Genomic_DNA"/>
</dbReference>
<dbReference type="Proteomes" id="UP000308199">
    <property type="component" value="Unassembled WGS sequence"/>
</dbReference>
<evidence type="ECO:0008006" key="4">
    <source>
        <dbReference type="Google" id="ProtNLM"/>
    </source>
</evidence>
<protein>
    <recommendedName>
        <fullName evidence="4">SNF5-domain-containing protein</fullName>
    </recommendedName>
</protein>
<feature type="compositionally biased region" description="Basic and acidic residues" evidence="1">
    <location>
        <begin position="440"/>
        <end position="460"/>
    </location>
</feature>
<gene>
    <name evidence="2" type="ORF">EW145_g6672</name>
</gene>
<dbReference type="AlphaFoldDB" id="A0A4S4KWE2"/>
<feature type="compositionally biased region" description="Low complexity" evidence="1">
    <location>
        <begin position="78"/>
        <end position="88"/>
    </location>
</feature>
<name>A0A4S4KWE2_9AGAM</name>
<dbReference type="InterPro" id="IPR006939">
    <property type="entry name" value="SNF5"/>
</dbReference>
<evidence type="ECO:0000256" key="1">
    <source>
        <dbReference type="SAM" id="MobiDB-lite"/>
    </source>
</evidence>
<evidence type="ECO:0000313" key="2">
    <source>
        <dbReference type="EMBL" id="THH02937.1"/>
    </source>
</evidence>
<feature type="compositionally biased region" description="Basic and acidic residues" evidence="1">
    <location>
        <begin position="166"/>
        <end position="175"/>
    </location>
</feature>
<keyword evidence="3" id="KW-1185">Reference proteome</keyword>
<dbReference type="GO" id="GO:0000228">
    <property type="term" value="C:nuclear chromosome"/>
    <property type="evidence" value="ECO:0007669"/>
    <property type="project" value="InterPro"/>
</dbReference>
<feature type="region of interest" description="Disordered" evidence="1">
    <location>
        <begin position="74"/>
        <end position="195"/>
    </location>
</feature>
<organism evidence="2 3">
    <name type="scientific">Phellinidium pouzarii</name>
    <dbReference type="NCBI Taxonomy" id="167371"/>
    <lineage>
        <taxon>Eukaryota</taxon>
        <taxon>Fungi</taxon>
        <taxon>Dikarya</taxon>
        <taxon>Basidiomycota</taxon>
        <taxon>Agaricomycotina</taxon>
        <taxon>Agaricomycetes</taxon>
        <taxon>Hymenochaetales</taxon>
        <taxon>Hymenochaetaceae</taxon>
        <taxon>Phellinidium</taxon>
    </lineage>
</organism>
<accession>A0A4S4KWE2</accession>
<dbReference type="Pfam" id="PF04855">
    <property type="entry name" value="SNF5"/>
    <property type="match status" value="1"/>
</dbReference>
<feature type="compositionally biased region" description="Low complexity" evidence="1">
    <location>
        <begin position="110"/>
        <end position="124"/>
    </location>
</feature>
<proteinExistence type="predicted"/>
<comment type="caution">
    <text evidence="2">The sequence shown here is derived from an EMBL/GenBank/DDBJ whole genome shotgun (WGS) entry which is preliminary data.</text>
</comment>
<reference evidence="2 3" key="1">
    <citation type="submission" date="2019-02" db="EMBL/GenBank/DDBJ databases">
        <title>Genome sequencing of the rare red list fungi Phellinidium pouzarii.</title>
        <authorList>
            <person name="Buettner E."/>
            <person name="Kellner H."/>
        </authorList>
    </citation>
    <scope>NUCLEOTIDE SEQUENCE [LARGE SCALE GENOMIC DNA]</scope>
    <source>
        <strain evidence="2 3">DSM 108285</strain>
    </source>
</reference>
<dbReference type="GO" id="GO:0006338">
    <property type="term" value="P:chromatin remodeling"/>
    <property type="evidence" value="ECO:0007669"/>
    <property type="project" value="InterPro"/>
</dbReference>
<feature type="region of interest" description="Disordered" evidence="1">
    <location>
        <begin position="440"/>
        <end position="477"/>
    </location>
</feature>
<feature type="compositionally biased region" description="Polar residues" evidence="1">
    <location>
        <begin position="125"/>
        <end position="134"/>
    </location>
</feature>
<feature type="compositionally biased region" description="Low complexity" evidence="1">
    <location>
        <begin position="186"/>
        <end position="195"/>
    </location>
</feature>